<sequence>MNYCPSCGSSIALLVPADDTRLRHVCSQCKEVHYRNPRNVVGTIPIWENQVLLCRRAIEPRHGYWTLPAGFLEIGESTEHGAIRETMEEAGADVEIRSLFSLLNVAHVEQVHLFYLAQMRSPQFAAGTESLEVALFTEETIPWNELAFPTVKQTLQWYFADARAGLLGDLGVRSCDILPGERIG</sequence>
<keyword evidence="2 4" id="KW-0378">Hydrolase</keyword>
<comment type="similarity">
    <text evidence="4">Belongs to the Nudix hydrolase family.</text>
</comment>
<feature type="domain" description="Nudix hydrolase" evidence="5">
    <location>
        <begin position="36"/>
        <end position="159"/>
    </location>
</feature>
<protein>
    <submittedName>
        <fullName evidence="6">NUDIX hydrolase</fullName>
    </submittedName>
</protein>
<evidence type="ECO:0000256" key="3">
    <source>
        <dbReference type="ARBA" id="ARBA00022842"/>
    </source>
</evidence>
<keyword evidence="3" id="KW-0460">Magnesium</keyword>
<gene>
    <name evidence="6" type="ORF">NKE59_04020</name>
</gene>
<reference evidence="6" key="1">
    <citation type="submission" date="2022-06" db="EMBL/GenBank/DDBJ databases">
        <title>New Polynucleobacter species.</title>
        <authorList>
            <person name="Hahn M.W."/>
        </authorList>
    </citation>
    <scope>NUCLEOTIDE SEQUENCE</scope>
    <source>
        <strain evidence="6">UK-FUSCHL-C3</strain>
    </source>
</reference>
<accession>A0AAU8A4V4</accession>
<name>A0AAU8A4V4_9BURK</name>
<dbReference type="PANTHER" id="PTHR43222:SF2">
    <property type="entry name" value="NUDIX HYDROLASE 23, CHLOROPLASTIC"/>
    <property type="match status" value="1"/>
</dbReference>
<dbReference type="RefSeq" id="WP_353439703.1">
    <property type="nucleotide sequence ID" value="NZ_CP099959.1"/>
</dbReference>
<dbReference type="PANTHER" id="PTHR43222">
    <property type="entry name" value="NUDIX HYDROLASE 23"/>
    <property type="match status" value="1"/>
</dbReference>
<dbReference type="EMBL" id="CP099959">
    <property type="protein sequence ID" value="XCC58461.1"/>
    <property type="molecule type" value="Genomic_DNA"/>
</dbReference>
<evidence type="ECO:0000256" key="2">
    <source>
        <dbReference type="ARBA" id="ARBA00022801"/>
    </source>
</evidence>
<evidence type="ECO:0000256" key="4">
    <source>
        <dbReference type="RuleBase" id="RU003476"/>
    </source>
</evidence>
<proteinExistence type="inferred from homology"/>
<comment type="cofactor">
    <cofactor evidence="1">
        <name>Mg(2+)</name>
        <dbReference type="ChEBI" id="CHEBI:18420"/>
    </cofactor>
</comment>
<evidence type="ECO:0000313" key="6">
    <source>
        <dbReference type="EMBL" id="XCC58461.1"/>
    </source>
</evidence>
<dbReference type="Gene3D" id="2.20.70.10">
    <property type="match status" value="1"/>
</dbReference>
<dbReference type="Pfam" id="PF14803">
    <property type="entry name" value="Zn_ribbon_Nudix"/>
    <property type="match status" value="1"/>
</dbReference>
<organism evidence="6">
    <name type="scientific">Polynucleobacter sp. UK-FUSCHL-C3</name>
    <dbReference type="NCBI Taxonomy" id="2955208"/>
    <lineage>
        <taxon>Bacteria</taxon>
        <taxon>Pseudomonadati</taxon>
        <taxon>Pseudomonadota</taxon>
        <taxon>Betaproteobacteria</taxon>
        <taxon>Burkholderiales</taxon>
        <taxon>Burkholderiaceae</taxon>
        <taxon>Polynucleobacter</taxon>
    </lineage>
</organism>
<dbReference type="AlphaFoldDB" id="A0AAU8A4V4"/>
<dbReference type="InterPro" id="IPR020476">
    <property type="entry name" value="Nudix_hydrolase"/>
</dbReference>
<dbReference type="PRINTS" id="PR00502">
    <property type="entry name" value="NUDIXFAMILY"/>
</dbReference>
<dbReference type="Gene3D" id="3.90.79.10">
    <property type="entry name" value="Nucleoside Triphosphate Pyrophosphohydrolase"/>
    <property type="match status" value="1"/>
</dbReference>
<dbReference type="InterPro" id="IPR015797">
    <property type="entry name" value="NUDIX_hydrolase-like_dom_sf"/>
</dbReference>
<evidence type="ECO:0000256" key="1">
    <source>
        <dbReference type="ARBA" id="ARBA00001946"/>
    </source>
</evidence>
<dbReference type="InterPro" id="IPR029401">
    <property type="entry name" value="Nudix_N"/>
</dbReference>
<dbReference type="PROSITE" id="PS00893">
    <property type="entry name" value="NUDIX_BOX"/>
    <property type="match status" value="1"/>
</dbReference>
<dbReference type="CDD" id="cd04511">
    <property type="entry name" value="NUDIX_Hydrolase"/>
    <property type="match status" value="1"/>
</dbReference>
<dbReference type="GO" id="GO:0016787">
    <property type="term" value="F:hydrolase activity"/>
    <property type="evidence" value="ECO:0007669"/>
    <property type="project" value="UniProtKB-KW"/>
</dbReference>
<dbReference type="PROSITE" id="PS51462">
    <property type="entry name" value="NUDIX"/>
    <property type="match status" value="1"/>
</dbReference>
<evidence type="ECO:0000259" key="5">
    <source>
        <dbReference type="PROSITE" id="PS51462"/>
    </source>
</evidence>
<dbReference type="SUPFAM" id="SSF55811">
    <property type="entry name" value="Nudix"/>
    <property type="match status" value="1"/>
</dbReference>
<dbReference type="InterPro" id="IPR000086">
    <property type="entry name" value="NUDIX_hydrolase_dom"/>
</dbReference>
<dbReference type="Pfam" id="PF00293">
    <property type="entry name" value="NUDIX"/>
    <property type="match status" value="1"/>
</dbReference>
<dbReference type="InterPro" id="IPR020084">
    <property type="entry name" value="NUDIX_hydrolase_CS"/>
</dbReference>